<name>A0A914H8Y7_GLORO</name>
<evidence type="ECO:0000256" key="2">
    <source>
        <dbReference type="ARBA" id="ARBA00022729"/>
    </source>
</evidence>
<evidence type="ECO:0000313" key="10">
    <source>
        <dbReference type="Proteomes" id="UP000887572"/>
    </source>
</evidence>
<keyword evidence="2" id="KW-0732">Signal</keyword>
<dbReference type="Proteomes" id="UP000887572">
    <property type="component" value="Unplaced"/>
</dbReference>
<reference evidence="11" key="1">
    <citation type="submission" date="2022-11" db="UniProtKB">
        <authorList>
            <consortium name="WormBaseParasite"/>
        </authorList>
    </citation>
    <scope>IDENTIFICATION</scope>
</reference>
<dbReference type="WBParaSite" id="Gr19_v10_g15310.t1">
    <property type="protein sequence ID" value="Gr19_v10_g15310.t1"/>
    <property type="gene ID" value="Gr19_v10_g15310"/>
</dbReference>
<dbReference type="InterPro" id="IPR003961">
    <property type="entry name" value="FN3_dom"/>
</dbReference>
<accession>A0A914H8Y7</accession>
<dbReference type="Gene3D" id="2.60.40.10">
    <property type="entry name" value="Immunoglobulins"/>
    <property type="match status" value="3"/>
</dbReference>
<dbReference type="PROSITE" id="PS50055">
    <property type="entry name" value="TYR_PHOSPHATASE_PTP"/>
    <property type="match status" value="1"/>
</dbReference>
<sequence>MALLLLPLLAFVAAQDGTKRQQNGQSFNDNNNAESRRAVNGTEFVLECPRAANLVRTHMAPDFEHPQLVRRLDWLHDGALVASYQQEFLSDINQQWWVSGNRYTLRRPFFELRIAPLLPHDAGLWQCRLETDPLFEAELPQRVAIELLVLVRPPVPPKPTVVKHSDRSATLQWAQYASSAAHQPIIRFSILVAKTEDGSLRVVSTPDNRTTIKIDGLWPNTRYSFSVRAENAVGESAFGAEAAFRTVGQAPRTAPKITSLTNGTTPFCVELSWDFPELEKEITPIVGFRIMIHRVGTGALREWYVKGNKVRAQTLCTLEAYADYVLTIEADNGFGYSPGETMPFRTDESAPDDPPQLIQIRPVVRGEALYLTWREPSRPNGIVTDYVIYFKDIPSKREMSRLSLSVSPNEPSKAFAYNLTKLLPTTRYKIQLAAATSKGEGMRSEALLADTDYSASRETPAVTNLSFSCDNSLLTLQWTIVPSAIPTGANANFRINLLSSLGQSRIFNVSASETSQKLFIDKVQQSERISLTILATVQSRADPTIWLDGPSSAPAHFVLLAAGWKCHFRSTACPQALSLSKTTICEHFATHSINTQQLFGGQQADQQRGDANGPFVFLIFGAAITLAISVLFTCILRRRCFLFKAFLRHKKDKKNHQKRGPLLAEKGHHIRHKGAESTSLVQRGTNGVQDSVVLPPITVPNGAAGTHTLNSSNNIFSGAETTNSGDASCCDGPEDGDDDEPEELLGMNDGRAATTTVSVLHFDAYFEEMSANANAGFKRQFKELELDTLAMLEREQAAASVSENCAKMMPSSCVNGIMSNNEGEKFKNRYVDVIALPRKSRIQLGDRKGCRQHYINANYVDSCDVKRAYIATQAPLPHTFADFWAMVWQERSNVLVALTNMVESGMKKCDQYWPNCTGDFVQADDFRITLNAQRTNSIFTHRVLQLTKTASSNGKGDDIERTVHQLHFMAWPDHGVPDSPFPLLHFINYVAELIQCPTATAFSANVNGTLAIAAESAPCVVHCSAGLGRSGAFILIDSLRRHLLSCDRIDVVDQLRRIRRQRAQLVQTLEQFIFCHEVLRHLVANGITRQPRTHFANYVRFLLSQRTPAGQRRIRAQFVDLLSCPHRPQQCAPPTAQCVPLPGYHRTNEFLLCFGMPAEREEQVWHKLWQCACQAIVLLDSCSDGQTQFDVPSQFTETDQNGAIKTINLIKTDNIHIHLRRDDGKELFIRLHRIHSTALLHNPWLQIERLQCELQDQHRGQLAVLELGTAVPSAVPFLFCVFQSAACQLEQESAVDVLLWLALYRHAVCGCWTEQTEVELVYRKVLELVELQKTLC</sequence>
<keyword evidence="10" id="KW-1185">Reference proteome</keyword>
<keyword evidence="5" id="KW-0472">Membrane</keyword>
<feature type="domain" description="Tyrosine specific protein phosphatases" evidence="8">
    <location>
        <begin position="984"/>
        <end position="1073"/>
    </location>
</feature>
<dbReference type="Pfam" id="PF00041">
    <property type="entry name" value="fn3"/>
    <property type="match status" value="2"/>
</dbReference>
<dbReference type="SMART" id="SM00060">
    <property type="entry name" value="FN3"/>
    <property type="match status" value="3"/>
</dbReference>
<dbReference type="PANTHER" id="PTHR19134:SF540">
    <property type="entry name" value="TYROSINE-PROTEIN PHOSPHATASE 99A"/>
    <property type="match status" value="1"/>
</dbReference>
<keyword evidence="3" id="KW-0378">Hydrolase</keyword>
<evidence type="ECO:0000313" key="11">
    <source>
        <dbReference type="WBParaSite" id="Gr19_v10_g15310.t1"/>
    </source>
</evidence>
<dbReference type="SMART" id="SM00404">
    <property type="entry name" value="PTPc_motif"/>
    <property type="match status" value="1"/>
</dbReference>
<dbReference type="CDD" id="cd00047">
    <property type="entry name" value="PTPc"/>
    <property type="match status" value="1"/>
</dbReference>
<evidence type="ECO:0000256" key="1">
    <source>
        <dbReference type="ARBA" id="ARBA00004167"/>
    </source>
</evidence>
<dbReference type="PROSITE" id="PS50853">
    <property type="entry name" value="FN3"/>
    <property type="match status" value="3"/>
</dbReference>
<feature type="domain" description="Fibronectin type-III" evidence="9">
    <location>
        <begin position="354"/>
        <end position="454"/>
    </location>
</feature>
<dbReference type="InterPro" id="IPR016130">
    <property type="entry name" value="Tyr_Pase_AS"/>
</dbReference>
<dbReference type="PROSITE" id="PS50056">
    <property type="entry name" value="TYR_PHOSPHATASE_2"/>
    <property type="match status" value="1"/>
</dbReference>
<dbReference type="CDD" id="cd00063">
    <property type="entry name" value="FN3"/>
    <property type="match status" value="2"/>
</dbReference>
<dbReference type="InterPro" id="IPR050348">
    <property type="entry name" value="Protein-Tyr_Phosphatase"/>
</dbReference>
<feature type="domain" description="Tyrosine-protein phosphatase" evidence="7">
    <location>
        <begin position="827"/>
        <end position="1082"/>
    </location>
</feature>
<dbReference type="InterPro" id="IPR029021">
    <property type="entry name" value="Prot-tyrosine_phosphatase-like"/>
</dbReference>
<evidence type="ECO:0000259" key="9">
    <source>
        <dbReference type="PROSITE" id="PS50853"/>
    </source>
</evidence>
<dbReference type="InterPro" id="IPR000387">
    <property type="entry name" value="Tyr_Pase_dom"/>
</dbReference>
<keyword evidence="4" id="KW-0904">Protein phosphatase</keyword>
<protein>
    <submittedName>
        <fullName evidence="11">Protein-tyrosine-phosphatase</fullName>
    </submittedName>
</protein>
<dbReference type="InterPro" id="IPR013783">
    <property type="entry name" value="Ig-like_fold"/>
</dbReference>
<evidence type="ECO:0000256" key="5">
    <source>
        <dbReference type="ARBA" id="ARBA00023136"/>
    </source>
</evidence>
<evidence type="ECO:0000256" key="3">
    <source>
        <dbReference type="ARBA" id="ARBA00022801"/>
    </source>
</evidence>
<dbReference type="PRINTS" id="PR00700">
    <property type="entry name" value="PRTYPHPHTASE"/>
</dbReference>
<comment type="catalytic activity">
    <reaction evidence="6">
        <text>O-phospho-L-tyrosyl-[protein] + H2O = L-tyrosyl-[protein] + phosphate</text>
        <dbReference type="Rhea" id="RHEA:10684"/>
        <dbReference type="Rhea" id="RHEA-COMP:10136"/>
        <dbReference type="Rhea" id="RHEA-COMP:20101"/>
        <dbReference type="ChEBI" id="CHEBI:15377"/>
        <dbReference type="ChEBI" id="CHEBI:43474"/>
        <dbReference type="ChEBI" id="CHEBI:46858"/>
        <dbReference type="ChEBI" id="CHEBI:61978"/>
        <dbReference type="EC" id="3.1.3.48"/>
    </reaction>
</comment>
<proteinExistence type="predicted"/>
<dbReference type="InterPro" id="IPR036116">
    <property type="entry name" value="FN3_sf"/>
</dbReference>
<evidence type="ECO:0000256" key="4">
    <source>
        <dbReference type="ARBA" id="ARBA00022912"/>
    </source>
</evidence>
<dbReference type="InterPro" id="IPR003595">
    <property type="entry name" value="Tyr_Pase_cat"/>
</dbReference>
<dbReference type="SMART" id="SM00194">
    <property type="entry name" value="PTPc"/>
    <property type="match status" value="1"/>
</dbReference>
<dbReference type="Pfam" id="PF00102">
    <property type="entry name" value="Y_phosphatase"/>
    <property type="match status" value="1"/>
</dbReference>
<comment type="subcellular location">
    <subcellularLocation>
        <location evidence="1">Membrane</location>
        <topology evidence="1">Single-pass membrane protein</topology>
    </subcellularLocation>
</comment>
<feature type="domain" description="Fibronectin type-III" evidence="9">
    <location>
        <begin position="251"/>
        <end position="349"/>
    </location>
</feature>
<dbReference type="InterPro" id="IPR000242">
    <property type="entry name" value="PTP_cat"/>
</dbReference>
<evidence type="ECO:0000259" key="7">
    <source>
        <dbReference type="PROSITE" id="PS50055"/>
    </source>
</evidence>
<evidence type="ECO:0000256" key="6">
    <source>
        <dbReference type="ARBA" id="ARBA00051722"/>
    </source>
</evidence>
<dbReference type="GO" id="GO:0004725">
    <property type="term" value="F:protein tyrosine phosphatase activity"/>
    <property type="evidence" value="ECO:0007669"/>
    <property type="project" value="UniProtKB-EC"/>
</dbReference>
<dbReference type="SUPFAM" id="SSF49265">
    <property type="entry name" value="Fibronectin type III"/>
    <property type="match status" value="2"/>
</dbReference>
<dbReference type="PANTHER" id="PTHR19134">
    <property type="entry name" value="RECEPTOR-TYPE TYROSINE-PROTEIN PHOSPHATASE"/>
    <property type="match status" value="1"/>
</dbReference>
<dbReference type="GO" id="GO:0016020">
    <property type="term" value="C:membrane"/>
    <property type="evidence" value="ECO:0007669"/>
    <property type="project" value="UniProtKB-SubCell"/>
</dbReference>
<evidence type="ECO:0000259" key="8">
    <source>
        <dbReference type="PROSITE" id="PS50056"/>
    </source>
</evidence>
<organism evidence="10 11">
    <name type="scientific">Globodera rostochiensis</name>
    <name type="common">Golden nematode worm</name>
    <name type="synonym">Heterodera rostochiensis</name>
    <dbReference type="NCBI Taxonomy" id="31243"/>
    <lineage>
        <taxon>Eukaryota</taxon>
        <taxon>Metazoa</taxon>
        <taxon>Ecdysozoa</taxon>
        <taxon>Nematoda</taxon>
        <taxon>Chromadorea</taxon>
        <taxon>Rhabditida</taxon>
        <taxon>Tylenchina</taxon>
        <taxon>Tylenchomorpha</taxon>
        <taxon>Tylenchoidea</taxon>
        <taxon>Heteroderidae</taxon>
        <taxon>Heteroderinae</taxon>
        <taxon>Globodera</taxon>
    </lineage>
</organism>
<feature type="domain" description="Fibronectin type-III" evidence="9">
    <location>
        <begin position="153"/>
        <end position="249"/>
    </location>
</feature>
<dbReference type="SUPFAM" id="SSF52799">
    <property type="entry name" value="(Phosphotyrosine protein) phosphatases II"/>
    <property type="match status" value="1"/>
</dbReference>
<dbReference type="PROSITE" id="PS00383">
    <property type="entry name" value="TYR_PHOSPHATASE_1"/>
    <property type="match status" value="1"/>
</dbReference>
<dbReference type="Gene3D" id="3.90.190.10">
    <property type="entry name" value="Protein tyrosine phosphatase superfamily"/>
    <property type="match status" value="1"/>
</dbReference>